<dbReference type="PROSITE" id="PS51257">
    <property type="entry name" value="PROKAR_LIPOPROTEIN"/>
    <property type="match status" value="1"/>
</dbReference>
<dbReference type="Proteomes" id="UP000297776">
    <property type="component" value="Unassembled WGS sequence"/>
</dbReference>
<evidence type="ECO:0000313" key="3">
    <source>
        <dbReference type="EMBL" id="TFE04030.1"/>
    </source>
</evidence>
<reference evidence="3 4" key="1">
    <citation type="submission" date="2019-03" db="EMBL/GenBank/DDBJ databases">
        <authorList>
            <person name="Yang Y."/>
        </authorList>
    </citation>
    <scope>NUCLEOTIDE SEQUENCE [LARGE SCALE GENOMIC DNA]</scope>
    <source>
        <strain evidence="3 4">ASL-1</strain>
    </source>
</reference>
<proteinExistence type="predicted"/>
<name>A0A4Y8LN69_9BACL</name>
<organism evidence="3 4">
    <name type="scientific">Jeotgalibacillus salarius</name>
    <dbReference type="NCBI Taxonomy" id="546023"/>
    <lineage>
        <taxon>Bacteria</taxon>
        <taxon>Bacillati</taxon>
        <taxon>Bacillota</taxon>
        <taxon>Bacilli</taxon>
        <taxon>Bacillales</taxon>
        <taxon>Caryophanaceae</taxon>
        <taxon>Jeotgalibacillus</taxon>
    </lineage>
</organism>
<gene>
    <name evidence="3" type="ORF">E2626_01495</name>
</gene>
<dbReference type="AlphaFoldDB" id="A0A4Y8LN69"/>
<dbReference type="OrthoDB" id="9779098at2"/>
<dbReference type="InterPro" id="IPR046878">
    <property type="entry name" value="Big_14"/>
</dbReference>
<protein>
    <recommendedName>
        <fullName evidence="2">Bacterial Ig-like domain-containing protein</fullName>
    </recommendedName>
</protein>
<feature type="signal peptide" evidence="1">
    <location>
        <begin position="1"/>
        <end position="22"/>
    </location>
</feature>
<feature type="domain" description="Bacterial Ig-like" evidence="2">
    <location>
        <begin position="43"/>
        <end position="155"/>
    </location>
</feature>
<evidence type="ECO:0000256" key="1">
    <source>
        <dbReference type="SAM" id="SignalP"/>
    </source>
</evidence>
<evidence type="ECO:0000313" key="4">
    <source>
        <dbReference type="Proteomes" id="UP000297776"/>
    </source>
</evidence>
<dbReference type="EMBL" id="SORX01000001">
    <property type="protein sequence ID" value="TFE04030.1"/>
    <property type="molecule type" value="Genomic_DNA"/>
</dbReference>
<sequence>MKSKLKFIGGLALIWVIVSACGSENANQANWDASEVNEVNNLAGVSMSVKEGSVSKASATVVIENESDSEVLYGKAYELEKKVEEEWYKVPIIFEGNYGFEAIGYTIAAGSSAEIEIEWDWLYGKLDKGEYRILKGASYHMSDVGSNNTLAAEFTVK</sequence>
<accession>A0A4Y8LN69</accession>
<keyword evidence="1" id="KW-0732">Signal</keyword>
<dbReference type="RefSeq" id="WP_134378913.1">
    <property type="nucleotide sequence ID" value="NZ_SORX01000001.1"/>
</dbReference>
<evidence type="ECO:0000259" key="2">
    <source>
        <dbReference type="Pfam" id="PF20251"/>
    </source>
</evidence>
<keyword evidence="4" id="KW-1185">Reference proteome</keyword>
<dbReference type="Pfam" id="PF20251">
    <property type="entry name" value="Big_14"/>
    <property type="match status" value="1"/>
</dbReference>
<feature type="chain" id="PRO_5038773235" description="Bacterial Ig-like domain-containing protein" evidence="1">
    <location>
        <begin position="23"/>
        <end position="157"/>
    </location>
</feature>
<comment type="caution">
    <text evidence="3">The sequence shown here is derived from an EMBL/GenBank/DDBJ whole genome shotgun (WGS) entry which is preliminary data.</text>
</comment>